<dbReference type="Pfam" id="PF00149">
    <property type="entry name" value="Metallophos"/>
    <property type="match status" value="1"/>
</dbReference>
<dbReference type="Proteomes" id="UP000318704">
    <property type="component" value="Chromosome"/>
</dbReference>
<dbReference type="RefSeq" id="WP_144983369.1">
    <property type="nucleotide sequence ID" value="NZ_CP037920.1"/>
</dbReference>
<evidence type="ECO:0000313" key="4">
    <source>
        <dbReference type="Proteomes" id="UP000318704"/>
    </source>
</evidence>
<reference evidence="3 4" key="1">
    <citation type="submission" date="2019-03" db="EMBL/GenBank/DDBJ databases">
        <title>Deep-cultivation of Planctomycetes and their phenomic and genomic characterization uncovers novel biology.</title>
        <authorList>
            <person name="Wiegand S."/>
            <person name="Jogler M."/>
            <person name="Boedeker C."/>
            <person name="Pinto D."/>
            <person name="Vollmers J."/>
            <person name="Rivas-Marin E."/>
            <person name="Kohn T."/>
            <person name="Peeters S.H."/>
            <person name="Heuer A."/>
            <person name="Rast P."/>
            <person name="Oberbeckmann S."/>
            <person name="Bunk B."/>
            <person name="Jeske O."/>
            <person name="Meyerdierks A."/>
            <person name="Storesund J.E."/>
            <person name="Kallscheuer N."/>
            <person name="Luecker S."/>
            <person name="Lage O.M."/>
            <person name="Pohl T."/>
            <person name="Merkel B.J."/>
            <person name="Hornburger P."/>
            <person name="Mueller R.-W."/>
            <person name="Bruemmer F."/>
            <person name="Labrenz M."/>
            <person name="Spormann A.M."/>
            <person name="Op den Camp H."/>
            <person name="Overmann J."/>
            <person name="Amann R."/>
            <person name="Jetten M.S.M."/>
            <person name="Mascher T."/>
            <person name="Medema M.H."/>
            <person name="Devos D.P."/>
            <person name="Kaster A.-K."/>
            <person name="Ovreas L."/>
            <person name="Rohde M."/>
            <person name="Galperin M.Y."/>
            <person name="Jogler C."/>
        </authorList>
    </citation>
    <scope>NUCLEOTIDE SEQUENCE [LARGE SCALE GENOMIC DNA]</scope>
    <source>
        <strain evidence="3 4">V144</strain>
    </source>
</reference>
<dbReference type="GO" id="GO:0016787">
    <property type="term" value="F:hydrolase activity"/>
    <property type="evidence" value="ECO:0007669"/>
    <property type="project" value="InterPro"/>
</dbReference>
<sequence length="544" mass="62044">MIDRNQAGRNLRYTSLILMLAIGWFCVVIVQTAMISDLVASEKSVLLADDFESYSGGQSIIASDQWKGFEGFSGKVKPTAMIKEDVGIDGSKAIAVSHPEPFRTDGWGIRTQLAKPVSEGVVWLQCHFKPPKQWKNGTFFDMRGQKANEVIARIAAAPFQEKGSKDTQMRWHSVFNRPYWRLYTKTPFEQRWHTMTARIDFDLKTYACWVDHQTLGEEMPLTSQAALSHVYLGVAGTPDDPALIDNLLVSRTAPEGFDLPRLLPKPDRGLIFRFAAVGDPQLGFGGFETDKARFAQATDQINRSGAEQTFMLGDMVHEKRDLKLYDAMTELVKRFEKPYHYVRGNHEIPELFLRYFYRDLHYSVVHKGVRFVVIDAEGNHVGLNDKQLGWIESEFQKAEQAGEEIVIALHVSPWQNNERGRGKYNQIGKGRDRLRAMMKQYKVLLSLSGHYHRALWHAEEEATHYLVLGGTALVSQGAFGWCTFDVYPDRIVVHQKPLHFAYETSDAKQIHTSRGWLSYKELKAKHPYAQQGPLTIKRHRPVSE</sequence>
<evidence type="ECO:0000259" key="2">
    <source>
        <dbReference type="Pfam" id="PF00149"/>
    </source>
</evidence>
<dbReference type="EMBL" id="CP037920">
    <property type="protein sequence ID" value="QDT95988.1"/>
    <property type="molecule type" value="Genomic_DNA"/>
</dbReference>
<dbReference type="SUPFAM" id="SSF56300">
    <property type="entry name" value="Metallo-dependent phosphatases"/>
    <property type="match status" value="1"/>
</dbReference>
<organism evidence="3 4">
    <name type="scientific">Gimesia aquarii</name>
    <dbReference type="NCBI Taxonomy" id="2527964"/>
    <lineage>
        <taxon>Bacteria</taxon>
        <taxon>Pseudomonadati</taxon>
        <taxon>Planctomycetota</taxon>
        <taxon>Planctomycetia</taxon>
        <taxon>Planctomycetales</taxon>
        <taxon>Planctomycetaceae</taxon>
        <taxon>Gimesia</taxon>
    </lineage>
</organism>
<dbReference type="InterPro" id="IPR051918">
    <property type="entry name" value="STPP_CPPED1"/>
</dbReference>
<keyword evidence="1" id="KW-0812">Transmembrane</keyword>
<proteinExistence type="predicted"/>
<dbReference type="AlphaFoldDB" id="A0A517VSJ6"/>
<evidence type="ECO:0000256" key="1">
    <source>
        <dbReference type="SAM" id="Phobius"/>
    </source>
</evidence>
<keyword evidence="1" id="KW-1133">Transmembrane helix</keyword>
<feature type="domain" description="Calcineurin-like phosphoesterase" evidence="2">
    <location>
        <begin position="272"/>
        <end position="453"/>
    </location>
</feature>
<feature type="transmembrane region" description="Helical" evidence="1">
    <location>
        <begin position="12"/>
        <end position="34"/>
    </location>
</feature>
<name>A0A517VSJ6_9PLAN</name>
<evidence type="ECO:0000313" key="3">
    <source>
        <dbReference type="EMBL" id="QDT95988.1"/>
    </source>
</evidence>
<accession>A0A517VSJ6</accession>
<dbReference type="Gene3D" id="3.60.21.10">
    <property type="match status" value="1"/>
</dbReference>
<dbReference type="InterPro" id="IPR004843">
    <property type="entry name" value="Calcineurin-like_PHP"/>
</dbReference>
<gene>
    <name evidence="3" type="ORF">V144x_14400</name>
</gene>
<dbReference type="KEGG" id="gaw:V144x_14400"/>
<keyword evidence="1" id="KW-0472">Membrane</keyword>
<protein>
    <submittedName>
        <fullName evidence="3">Calcineurin-like phosphoesterase</fullName>
    </submittedName>
</protein>
<dbReference type="PANTHER" id="PTHR43143">
    <property type="entry name" value="METALLOPHOSPHOESTERASE, CALCINEURIN SUPERFAMILY"/>
    <property type="match status" value="1"/>
</dbReference>
<dbReference type="InterPro" id="IPR029052">
    <property type="entry name" value="Metallo-depent_PP-like"/>
</dbReference>
<dbReference type="PANTHER" id="PTHR43143:SF1">
    <property type="entry name" value="SERINE_THREONINE-PROTEIN PHOSPHATASE CPPED1"/>
    <property type="match status" value="1"/>
</dbReference>